<gene>
    <name evidence="1" type="ORF">Godav_024965</name>
</gene>
<keyword evidence="2" id="KW-1185">Reference proteome</keyword>
<organism evidence="1 2">
    <name type="scientific">Gossypium davidsonii</name>
    <name type="common">Davidson's cotton</name>
    <name type="synonym">Gossypium klotzschianum subsp. davidsonii</name>
    <dbReference type="NCBI Taxonomy" id="34287"/>
    <lineage>
        <taxon>Eukaryota</taxon>
        <taxon>Viridiplantae</taxon>
        <taxon>Streptophyta</taxon>
        <taxon>Embryophyta</taxon>
        <taxon>Tracheophyta</taxon>
        <taxon>Spermatophyta</taxon>
        <taxon>Magnoliopsida</taxon>
        <taxon>eudicotyledons</taxon>
        <taxon>Gunneridae</taxon>
        <taxon>Pentapetalae</taxon>
        <taxon>rosids</taxon>
        <taxon>malvids</taxon>
        <taxon>Malvales</taxon>
        <taxon>Malvaceae</taxon>
        <taxon>Malvoideae</taxon>
        <taxon>Gossypium</taxon>
    </lineage>
</organism>
<sequence>MIKAQLEELDALNKRLLVTRVEIVRWMPPVNVFIKINFDGAFQAHSLKKCSRIVIRNQKGLLWGQQKILIITYQWGSLR</sequence>
<proteinExistence type="predicted"/>
<protein>
    <submittedName>
        <fullName evidence="1">Uncharacterized protein</fullName>
    </submittedName>
</protein>
<reference evidence="1 2" key="1">
    <citation type="journal article" date="2019" name="Genome Biol. Evol.">
        <title>Insights into the evolution of the New World diploid cottons (Gossypium, subgenus Houzingenia) based on genome sequencing.</title>
        <authorList>
            <person name="Grover C.E."/>
            <person name="Arick M.A. 2nd"/>
            <person name="Thrash A."/>
            <person name="Conover J.L."/>
            <person name="Sanders W.S."/>
            <person name="Peterson D.G."/>
            <person name="Frelichowski J.E."/>
            <person name="Scheffler J.A."/>
            <person name="Scheffler B.E."/>
            <person name="Wendel J.F."/>
        </authorList>
    </citation>
    <scope>NUCLEOTIDE SEQUENCE [LARGE SCALE GENOMIC DNA]</scope>
    <source>
        <strain evidence="1">27</strain>
        <tissue evidence="1">Leaf</tissue>
    </source>
</reference>
<dbReference type="Proteomes" id="UP000593561">
    <property type="component" value="Unassembled WGS sequence"/>
</dbReference>
<dbReference type="EMBL" id="JABFAC010232871">
    <property type="protein sequence ID" value="MBA0633890.1"/>
    <property type="molecule type" value="Genomic_DNA"/>
</dbReference>
<accession>A0A7J8T794</accession>
<evidence type="ECO:0000313" key="1">
    <source>
        <dbReference type="EMBL" id="MBA0633890.1"/>
    </source>
</evidence>
<dbReference type="AlphaFoldDB" id="A0A7J8T794"/>
<evidence type="ECO:0000313" key="2">
    <source>
        <dbReference type="Proteomes" id="UP000593561"/>
    </source>
</evidence>
<comment type="caution">
    <text evidence="1">The sequence shown here is derived from an EMBL/GenBank/DDBJ whole genome shotgun (WGS) entry which is preliminary data.</text>
</comment>
<name>A0A7J8T794_GOSDV</name>